<dbReference type="InterPro" id="IPR002575">
    <property type="entry name" value="Aminoglycoside_PTrfase"/>
</dbReference>
<feature type="coiled-coil region" evidence="1">
    <location>
        <begin position="38"/>
        <end position="76"/>
    </location>
</feature>
<reference evidence="3 4" key="1">
    <citation type="submission" date="2016-03" db="EMBL/GenBank/DDBJ databases">
        <title>Whole genome sequencing of Grifola frondosa 9006-11.</title>
        <authorList>
            <person name="Min B."/>
            <person name="Park H."/>
            <person name="Kim J.-G."/>
            <person name="Cho H."/>
            <person name="Oh Y.-L."/>
            <person name="Kong W.-S."/>
            <person name="Choi I.-G."/>
        </authorList>
    </citation>
    <scope>NUCLEOTIDE SEQUENCE [LARGE SCALE GENOMIC DNA]</scope>
    <source>
        <strain evidence="3 4">9006-11</strain>
    </source>
</reference>
<name>A0A1C7MDE5_GRIFR</name>
<evidence type="ECO:0000313" key="4">
    <source>
        <dbReference type="Proteomes" id="UP000092993"/>
    </source>
</evidence>
<keyword evidence="1" id="KW-0175">Coiled coil</keyword>
<protein>
    <recommendedName>
        <fullName evidence="2">Aminoglycoside phosphotransferase domain-containing protein</fullName>
    </recommendedName>
</protein>
<evidence type="ECO:0000259" key="2">
    <source>
        <dbReference type="Pfam" id="PF01636"/>
    </source>
</evidence>
<organism evidence="3 4">
    <name type="scientific">Grifola frondosa</name>
    <name type="common">Maitake</name>
    <name type="synonym">Polyporus frondosus</name>
    <dbReference type="NCBI Taxonomy" id="5627"/>
    <lineage>
        <taxon>Eukaryota</taxon>
        <taxon>Fungi</taxon>
        <taxon>Dikarya</taxon>
        <taxon>Basidiomycota</taxon>
        <taxon>Agaricomycotina</taxon>
        <taxon>Agaricomycetes</taxon>
        <taxon>Polyporales</taxon>
        <taxon>Grifolaceae</taxon>
        <taxon>Grifola</taxon>
    </lineage>
</organism>
<dbReference type="InterPro" id="IPR011009">
    <property type="entry name" value="Kinase-like_dom_sf"/>
</dbReference>
<keyword evidence="4" id="KW-1185">Reference proteome</keyword>
<dbReference type="STRING" id="5627.A0A1C7MDE5"/>
<gene>
    <name evidence="3" type="ORF">A0H81_07140</name>
</gene>
<dbReference type="Pfam" id="PF01636">
    <property type="entry name" value="APH"/>
    <property type="match status" value="1"/>
</dbReference>
<dbReference type="Gene3D" id="3.90.1200.10">
    <property type="match status" value="1"/>
</dbReference>
<dbReference type="Proteomes" id="UP000092993">
    <property type="component" value="Unassembled WGS sequence"/>
</dbReference>
<evidence type="ECO:0000256" key="1">
    <source>
        <dbReference type="SAM" id="Coils"/>
    </source>
</evidence>
<comment type="caution">
    <text evidence="3">The sequence shown here is derived from an EMBL/GenBank/DDBJ whole genome shotgun (WGS) entry which is preliminary data.</text>
</comment>
<feature type="domain" description="Aminoglycoside phosphotransferase" evidence="2">
    <location>
        <begin position="350"/>
        <end position="408"/>
    </location>
</feature>
<evidence type="ECO:0000313" key="3">
    <source>
        <dbReference type="EMBL" id="OBZ73004.1"/>
    </source>
</evidence>
<dbReference type="SUPFAM" id="SSF56112">
    <property type="entry name" value="Protein kinase-like (PK-like)"/>
    <property type="match status" value="1"/>
</dbReference>
<dbReference type="OrthoDB" id="10003767at2759"/>
<accession>A0A1C7MDE5</accession>
<dbReference type="AlphaFoldDB" id="A0A1C7MDE5"/>
<sequence>MFSIPCTSSSTPSEISLVHVQLMADLARILSNMEKNQCALIEQQKAATEQQRALVEQQKFNARQQAEQQNLRLEQQKIIAGCALRNELRSINSCAKIWHRLPPLNGDPLPEDIRFPTDVWTLQRFTGKIGAASPRRGLWDRGGYLAGTSRDVKNIHSRLALETPITLCRPKSPTQLVFARAPTPMARLSFEDLSNDQAIAEAKEVIKRFMNKTPVDATPCSTQGAFSRSVAVTLEDQSKFIVQFKDEDIDLAIVSLARTLLGDIVPPVNLVWTSKAPRAYVTPCVPGPVWESCDCTVENETLIASTLGDIVGSLILPYESARVVDDVVIPYLQRVLERGPFYRFKKFKAKIEQLLSNAETLKILPLALCHIDINRSNVILTEEKAFAALIDWEQAAILPLGMGAWCVHRFSTRNRLRKDIITESTAPMGRAFRETFAARVPEHLRTPAGRGALITAMQIGFLYFSVYIDGVKGPLKRYWSSL</sequence>
<proteinExistence type="predicted"/>
<dbReference type="EMBL" id="LUGG01000007">
    <property type="protein sequence ID" value="OBZ73004.1"/>
    <property type="molecule type" value="Genomic_DNA"/>
</dbReference>